<comment type="caution">
    <text evidence="1">The sequence shown here is derived from an EMBL/GenBank/DDBJ whole genome shotgun (WGS) entry which is preliminary data.</text>
</comment>
<evidence type="ECO:0000313" key="1">
    <source>
        <dbReference type="EMBL" id="CAH3164494.1"/>
    </source>
</evidence>
<gene>
    <name evidence="1" type="ORF">PMEA_00002299</name>
</gene>
<dbReference type="AlphaFoldDB" id="A0AAU9Y1C9"/>
<name>A0AAU9Y1C9_9CNID</name>
<sequence>MIQKPQYMADAWREALMILNGKEKLTTIESLCHLYQTVETTNRKVLSMIQADPQNNSERAAAEFLKRFVRGMDKAQLKSFLRYVTGADVICLPCISVQFSTLDGFARRSIAH</sequence>
<evidence type="ECO:0000313" key="2">
    <source>
        <dbReference type="Proteomes" id="UP001159428"/>
    </source>
</evidence>
<keyword evidence="2" id="KW-1185">Reference proteome</keyword>
<protein>
    <submittedName>
        <fullName evidence="1">Uncharacterized protein</fullName>
    </submittedName>
</protein>
<proteinExistence type="predicted"/>
<dbReference type="EMBL" id="CALNXJ010000104">
    <property type="protein sequence ID" value="CAH3164494.1"/>
    <property type="molecule type" value="Genomic_DNA"/>
</dbReference>
<organism evidence="1 2">
    <name type="scientific">Pocillopora meandrina</name>
    <dbReference type="NCBI Taxonomy" id="46732"/>
    <lineage>
        <taxon>Eukaryota</taxon>
        <taxon>Metazoa</taxon>
        <taxon>Cnidaria</taxon>
        <taxon>Anthozoa</taxon>
        <taxon>Hexacorallia</taxon>
        <taxon>Scleractinia</taxon>
        <taxon>Astrocoeniina</taxon>
        <taxon>Pocilloporidae</taxon>
        <taxon>Pocillopora</taxon>
    </lineage>
</organism>
<accession>A0AAU9Y1C9</accession>
<reference evidence="1 2" key="1">
    <citation type="submission" date="2022-05" db="EMBL/GenBank/DDBJ databases">
        <authorList>
            <consortium name="Genoscope - CEA"/>
            <person name="William W."/>
        </authorList>
    </citation>
    <scope>NUCLEOTIDE SEQUENCE [LARGE SCALE GENOMIC DNA]</scope>
</reference>
<dbReference type="Proteomes" id="UP001159428">
    <property type="component" value="Unassembled WGS sequence"/>
</dbReference>